<organism evidence="1 2">
    <name type="scientific">Araneus ventricosus</name>
    <name type="common">Orbweaver spider</name>
    <name type="synonym">Epeira ventricosa</name>
    <dbReference type="NCBI Taxonomy" id="182803"/>
    <lineage>
        <taxon>Eukaryota</taxon>
        <taxon>Metazoa</taxon>
        <taxon>Ecdysozoa</taxon>
        <taxon>Arthropoda</taxon>
        <taxon>Chelicerata</taxon>
        <taxon>Arachnida</taxon>
        <taxon>Araneae</taxon>
        <taxon>Araneomorphae</taxon>
        <taxon>Entelegynae</taxon>
        <taxon>Araneoidea</taxon>
        <taxon>Araneidae</taxon>
        <taxon>Araneus</taxon>
    </lineage>
</organism>
<keyword evidence="2" id="KW-1185">Reference proteome</keyword>
<comment type="caution">
    <text evidence="1">The sequence shown here is derived from an EMBL/GenBank/DDBJ whole genome shotgun (WGS) entry which is preliminary data.</text>
</comment>
<dbReference type="PANTHER" id="PTHR46060:SF1">
    <property type="entry name" value="MARINER MOS1 TRANSPOSASE-LIKE PROTEIN"/>
    <property type="match status" value="1"/>
</dbReference>
<accession>A0A4Y2JVV9</accession>
<dbReference type="InterPro" id="IPR052709">
    <property type="entry name" value="Transposase-MT_Hybrid"/>
</dbReference>
<dbReference type="GO" id="GO:0003676">
    <property type="term" value="F:nucleic acid binding"/>
    <property type="evidence" value="ECO:0007669"/>
    <property type="project" value="InterPro"/>
</dbReference>
<protein>
    <recommendedName>
        <fullName evidence="3">Mariner Mos1 transposase</fullName>
    </recommendedName>
</protein>
<dbReference type="EMBL" id="BGPR01003895">
    <property type="protein sequence ID" value="GBM93649.1"/>
    <property type="molecule type" value="Genomic_DNA"/>
</dbReference>
<dbReference type="OrthoDB" id="6432034at2759"/>
<evidence type="ECO:0008006" key="3">
    <source>
        <dbReference type="Google" id="ProtNLM"/>
    </source>
</evidence>
<gene>
    <name evidence="1" type="ORF">AVEN_210273_1</name>
</gene>
<proteinExistence type="predicted"/>
<dbReference type="AlphaFoldDB" id="A0A4Y2JVV9"/>
<evidence type="ECO:0000313" key="1">
    <source>
        <dbReference type="EMBL" id="GBM93649.1"/>
    </source>
</evidence>
<evidence type="ECO:0000313" key="2">
    <source>
        <dbReference type="Proteomes" id="UP000499080"/>
    </source>
</evidence>
<dbReference type="PANTHER" id="PTHR46060">
    <property type="entry name" value="MARINER MOS1 TRANSPOSASE-LIKE PROTEIN"/>
    <property type="match status" value="1"/>
</dbReference>
<dbReference type="Proteomes" id="UP000499080">
    <property type="component" value="Unassembled WGS sequence"/>
</dbReference>
<reference evidence="1 2" key="1">
    <citation type="journal article" date="2019" name="Sci. Rep.">
        <title>Orb-weaving spider Araneus ventricosus genome elucidates the spidroin gene catalogue.</title>
        <authorList>
            <person name="Kono N."/>
            <person name="Nakamura H."/>
            <person name="Ohtoshi R."/>
            <person name="Moran D.A.P."/>
            <person name="Shinohara A."/>
            <person name="Yoshida Y."/>
            <person name="Fujiwara M."/>
            <person name="Mori M."/>
            <person name="Tomita M."/>
            <person name="Arakawa K."/>
        </authorList>
    </citation>
    <scope>NUCLEOTIDE SEQUENCE [LARGE SCALE GENOMIC DNA]</scope>
</reference>
<dbReference type="InterPro" id="IPR036397">
    <property type="entry name" value="RNaseH_sf"/>
</dbReference>
<name>A0A4Y2JVV9_ARAVE</name>
<sequence length="108" mass="12339">MKVGLRDERHHHLQSVCLQDVVLVDQTLGAKCGCCSTDQPDLAPSEFHLFGLLKQHLGGKHFADDDYVHHEVLPWMRQQPKEFYAAGIVALIKRWEKCININGHLVEK</sequence>
<dbReference type="Gene3D" id="3.30.420.10">
    <property type="entry name" value="Ribonuclease H-like superfamily/Ribonuclease H"/>
    <property type="match status" value="1"/>
</dbReference>